<evidence type="ECO:0000313" key="3">
    <source>
        <dbReference type="Proteomes" id="UP000663836"/>
    </source>
</evidence>
<sequence length="707" mass="83724">MISKIETLPNEILLHIFSCLTWDNMLTSLWSLNARFNSLICLTLSINDNRLNNGLVIVHGLSYNKCCSILFPLILNSSSLCSSIQRIHFDGTNLMSSDLCYQLLFNNKNILHFPHLKSLILTRCGSIEPVIQSLVYLIKYQLDELTLTFDDDIFARFFFLGKRLSKVSYKENQLNMIKEFVCRLFSTQCQLTSLRLDISNEFRCGFLHQCLSSNSDLSSNLIQSCNITLRRLHIRLNYARFLESLIEYIPNLEQISVEFIGSLQIDTLWKSNIEALKQSNENWFNKVSKLQCLSLKSFIDDDLEFIYLKWILNNLNYVKKLQVHIKSCKLDDRKCQNIWKCLIDANFIRQYCLPDRIPNLIDFNFYISSQCQLSYDGIEKIINSFKIHSFFIEHQWTNAKCLYDSIMSCQHLFSSYSNTFRINDSYIFKLLRFGDTCFYSYPSLHLFLQQFNELSPNVSHVKVYETNNNDFDKYGLLMSLKVLSKMRQSKRIDIPFRNVTKIQFGTYFDRKNHNSMMIIDQNEIRAKVLAHLISMTVQLKYLRIERFEWLLDVIQHASNELRINSLTTVRYVEFCLPSCHNGYETIHIGKRLVPFISTYMPHLQTLRLWRPDDFPWTTIRPDYKRYYDDLLLLQWLNSLEAPESIAQHVIIFEQDLCQLIDKLRDFTFLDIYGKIHYKKVEPYRLMVQARFPDSRVNVDVSRFRLWL</sequence>
<gene>
    <name evidence="2" type="ORF">JBS370_LOCUS21596</name>
</gene>
<evidence type="ECO:0000313" key="2">
    <source>
        <dbReference type="EMBL" id="CAF3914776.1"/>
    </source>
</evidence>
<evidence type="ECO:0000259" key="1">
    <source>
        <dbReference type="PROSITE" id="PS50181"/>
    </source>
</evidence>
<reference evidence="2" key="1">
    <citation type="submission" date="2021-02" db="EMBL/GenBank/DDBJ databases">
        <authorList>
            <person name="Nowell W R."/>
        </authorList>
    </citation>
    <scope>NUCLEOTIDE SEQUENCE</scope>
</reference>
<comment type="caution">
    <text evidence="2">The sequence shown here is derived from an EMBL/GenBank/DDBJ whole genome shotgun (WGS) entry which is preliminary data.</text>
</comment>
<dbReference type="PROSITE" id="PS50181">
    <property type="entry name" value="FBOX"/>
    <property type="match status" value="1"/>
</dbReference>
<dbReference type="InterPro" id="IPR001810">
    <property type="entry name" value="F-box_dom"/>
</dbReference>
<protein>
    <recommendedName>
        <fullName evidence="1">F-box domain-containing protein</fullName>
    </recommendedName>
</protein>
<proteinExistence type="predicted"/>
<dbReference type="EMBL" id="CAJOBD010002882">
    <property type="protein sequence ID" value="CAF3914776.1"/>
    <property type="molecule type" value="Genomic_DNA"/>
</dbReference>
<feature type="domain" description="F-box" evidence="1">
    <location>
        <begin position="2"/>
        <end position="40"/>
    </location>
</feature>
<dbReference type="Proteomes" id="UP000663836">
    <property type="component" value="Unassembled WGS sequence"/>
</dbReference>
<name>A0A819ID43_9BILA</name>
<accession>A0A819ID43</accession>
<organism evidence="2 3">
    <name type="scientific">Rotaria sordida</name>
    <dbReference type="NCBI Taxonomy" id="392033"/>
    <lineage>
        <taxon>Eukaryota</taxon>
        <taxon>Metazoa</taxon>
        <taxon>Spiralia</taxon>
        <taxon>Gnathifera</taxon>
        <taxon>Rotifera</taxon>
        <taxon>Eurotatoria</taxon>
        <taxon>Bdelloidea</taxon>
        <taxon>Philodinida</taxon>
        <taxon>Philodinidae</taxon>
        <taxon>Rotaria</taxon>
    </lineage>
</organism>
<dbReference type="AlphaFoldDB" id="A0A819ID43"/>